<evidence type="ECO:0000256" key="2">
    <source>
        <dbReference type="SAM" id="SignalP"/>
    </source>
</evidence>
<feature type="signal peptide" evidence="2">
    <location>
        <begin position="1"/>
        <end position="21"/>
    </location>
</feature>
<feature type="region of interest" description="Disordered" evidence="1">
    <location>
        <begin position="23"/>
        <end position="49"/>
    </location>
</feature>
<gene>
    <name evidence="3" type="ORF">SVA_0437</name>
</gene>
<name>A0A1B4V0M7_9GAMM</name>
<dbReference type="OrthoDB" id="5801872at2"/>
<proteinExistence type="predicted"/>
<reference evidence="3 4" key="1">
    <citation type="submission" date="2015-08" db="EMBL/GenBank/DDBJ databases">
        <title>Complete genome sequence of Sulfurifustis variabilis.</title>
        <authorList>
            <person name="Miura A."/>
            <person name="Kojima H."/>
            <person name="Fukui M."/>
        </authorList>
    </citation>
    <scope>NUCLEOTIDE SEQUENCE [LARGE SCALE GENOMIC DNA]</scope>
    <source>
        <strain evidence="4">skN76</strain>
    </source>
</reference>
<dbReference type="AlphaFoldDB" id="A0A1B4V0M7"/>
<keyword evidence="2" id="KW-0732">Signal</keyword>
<sequence>MRFILLMLLSLSAAAAATAGAGSFEQLPDPTRPHAQRSESALPRASQGLAYTQVGPAGRVAVIDGRRVREGDRVSGGEVVAIGPFQVVLREGGRETVLRLMPELPREHK</sequence>
<dbReference type="Proteomes" id="UP000218899">
    <property type="component" value="Chromosome"/>
</dbReference>
<feature type="chain" id="PRO_5008571062" description="MSHA biogenesis protein MshK" evidence="2">
    <location>
        <begin position="22"/>
        <end position="109"/>
    </location>
</feature>
<protein>
    <recommendedName>
        <fullName evidence="5">MSHA biogenesis protein MshK</fullName>
    </recommendedName>
</protein>
<accession>A0A1B4V0M7</accession>
<evidence type="ECO:0000313" key="3">
    <source>
        <dbReference type="EMBL" id="BAU47019.1"/>
    </source>
</evidence>
<organism evidence="3 4">
    <name type="scientific">Sulfurifustis variabilis</name>
    <dbReference type="NCBI Taxonomy" id="1675686"/>
    <lineage>
        <taxon>Bacteria</taxon>
        <taxon>Pseudomonadati</taxon>
        <taxon>Pseudomonadota</taxon>
        <taxon>Gammaproteobacteria</taxon>
        <taxon>Acidiferrobacterales</taxon>
        <taxon>Acidiferrobacteraceae</taxon>
        <taxon>Sulfurifustis</taxon>
    </lineage>
</organism>
<dbReference type="KEGG" id="sva:SVA_0437"/>
<keyword evidence="4" id="KW-1185">Reference proteome</keyword>
<evidence type="ECO:0000256" key="1">
    <source>
        <dbReference type="SAM" id="MobiDB-lite"/>
    </source>
</evidence>
<dbReference type="EMBL" id="AP014936">
    <property type="protein sequence ID" value="BAU47019.1"/>
    <property type="molecule type" value="Genomic_DNA"/>
</dbReference>
<evidence type="ECO:0000313" key="4">
    <source>
        <dbReference type="Proteomes" id="UP000218899"/>
    </source>
</evidence>
<evidence type="ECO:0008006" key="5">
    <source>
        <dbReference type="Google" id="ProtNLM"/>
    </source>
</evidence>
<dbReference type="RefSeq" id="WP_096458147.1">
    <property type="nucleotide sequence ID" value="NZ_AP014936.1"/>
</dbReference>